<dbReference type="Pfam" id="PF02743">
    <property type="entry name" value="dCache_1"/>
    <property type="match status" value="1"/>
</dbReference>
<dbReference type="InterPro" id="IPR003594">
    <property type="entry name" value="HATPase_dom"/>
</dbReference>
<keyword evidence="13 15" id="KW-0472">Membrane</keyword>
<dbReference type="KEGG" id="cheb:HH215_27075"/>
<evidence type="ECO:0000256" key="3">
    <source>
        <dbReference type="ARBA" id="ARBA00012438"/>
    </source>
</evidence>
<accession>A0A7Z2ZNV0</accession>
<evidence type="ECO:0000256" key="1">
    <source>
        <dbReference type="ARBA" id="ARBA00000085"/>
    </source>
</evidence>
<evidence type="ECO:0000256" key="5">
    <source>
        <dbReference type="ARBA" id="ARBA00022553"/>
    </source>
</evidence>
<dbReference type="GO" id="GO:0005524">
    <property type="term" value="F:ATP binding"/>
    <property type="evidence" value="ECO:0007669"/>
    <property type="project" value="UniProtKB-KW"/>
</dbReference>
<gene>
    <name evidence="18" type="ORF">HH215_27075</name>
</gene>
<feature type="domain" description="Histidine kinase" evidence="16">
    <location>
        <begin position="480"/>
        <end position="589"/>
    </location>
</feature>
<feature type="transmembrane region" description="Helical" evidence="15">
    <location>
        <begin position="16"/>
        <end position="36"/>
    </location>
</feature>
<dbReference type="InterPro" id="IPR010559">
    <property type="entry name" value="Sig_transdc_His_kin_internal"/>
</dbReference>
<dbReference type="Proteomes" id="UP000502248">
    <property type="component" value="Chromosome"/>
</dbReference>
<name>A0A7Z2ZNV0_9BACL</name>
<keyword evidence="11 15" id="KW-1133">Transmembrane helix</keyword>
<dbReference type="PROSITE" id="PS50109">
    <property type="entry name" value="HIS_KIN"/>
    <property type="match status" value="1"/>
</dbReference>
<dbReference type="InterPro" id="IPR005467">
    <property type="entry name" value="His_kinase_dom"/>
</dbReference>
<dbReference type="Gene3D" id="3.30.565.10">
    <property type="entry name" value="Histidine kinase-like ATPase, C-terminal domain"/>
    <property type="match status" value="1"/>
</dbReference>
<evidence type="ECO:0000259" key="16">
    <source>
        <dbReference type="PROSITE" id="PS50109"/>
    </source>
</evidence>
<keyword evidence="5" id="KW-0597">Phosphoprotein</keyword>
<feature type="coiled-coil region" evidence="14">
    <location>
        <begin position="52"/>
        <end position="79"/>
    </location>
</feature>
<keyword evidence="8" id="KW-0547">Nucleotide-binding</keyword>
<dbReference type="CDD" id="cd12912">
    <property type="entry name" value="PDC2_MCP_like"/>
    <property type="match status" value="1"/>
</dbReference>
<evidence type="ECO:0000256" key="8">
    <source>
        <dbReference type="ARBA" id="ARBA00022741"/>
    </source>
</evidence>
<evidence type="ECO:0000256" key="11">
    <source>
        <dbReference type="ARBA" id="ARBA00022989"/>
    </source>
</evidence>
<evidence type="ECO:0000256" key="7">
    <source>
        <dbReference type="ARBA" id="ARBA00022692"/>
    </source>
</evidence>
<evidence type="ECO:0000256" key="4">
    <source>
        <dbReference type="ARBA" id="ARBA00022475"/>
    </source>
</evidence>
<keyword evidence="12" id="KW-0902">Two-component regulatory system</keyword>
<keyword evidence="7 15" id="KW-0812">Transmembrane</keyword>
<keyword evidence="4" id="KW-1003">Cell membrane</keyword>
<dbReference type="Gene3D" id="6.10.340.10">
    <property type="match status" value="1"/>
</dbReference>
<sequence length="590" mass="67742">MNRLILDKGHSFRRKIIVLILLVLVAPFLFISIYSYRQSVEGISNANALFWSEYMIQTARNLDEQLEKLNDQINDVIGNRHLQELLREETKDSQEERAFISAMSELTYQKKNEMGVYRIRVYPIHAAAYPEYMKMIRYEEDDSVRRGFEEISRTGDPRWQLMWPGHTSSVYPVPMISRIKQFTGLNDNKPRGMIVADLEASSFQRMISPPKNLQGQQSVLVDESGIVLSDSRPERLGKPYPSAALLDLIGTNSHGTATMSIDNARTLVSYVHLKDQPWTLVSTIPLDTLIGPLEKIGHLTAFLLGIYFICGVGIVIYITLYFTNPIVRLVRSMRKLEKGSFLLPSMDSRRRDEIGWLYQGFDQMVKRIQGLVEEVYQSEKLKKELEFQVLSHQINPHFLYNTLESIRWKAEQYRMRDISEMVASLGNLLRLSLNEGRELTTVAREIEQARAYVDIERARLDKPFQVKFMMEEEILGKAMLRLLLQPLMENAIHHGIRDNPERGKIIVLGRKVGADLQFELHDNGKGIPADVLPQLLSPVPHAETGKRRGVGLRNIHQRLQLYYGDDYGLQIDSGLGQGTKITIRHPILPE</sequence>
<dbReference type="Gene3D" id="3.30.450.20">
    <property type="entry name" value="PAS domain"/>
    <property type="match status" value="1"/>
</dbReference>
<evidence type="ECO:0000256" key="13">
    <source>
        <dbReference type="ARBA" id="ARBA00023136"/>
    </source>
</evidence>
<dbReference type="RefSeq" id="WP_169282713.1">
    <property type="nucleotide sequence ID" value="NZ_CP051680.1"/>
</dbReference>
<keyword evidence="9 18" id="KW-0418">Kinase</keyword>
<feature type="domain" description="HAMP" evidence="17">
    <location>
        <begin position="320"/>
        <end position="373"/>
    </location>
</feature>
<dbReference type="SMART" id="SM00387">
    <property type="entry name" value="HATPase_c"/>
    <property type="match status" value="1"/>
</dbReference>
<dbReference type="GO" id="GO:0005886">
    <property type="term" value="C:plasma membrane"/>
    <property type="evidence" value="ECO:0007669"/>
    <property type="project" value="UniProtKB-SubCell"/>
</dbReference>
<dbReference type="InterPro" id="IPR036890">
    <property type="entry name" value="HATPase_C_sf"/>
</dbReference>
<evidence type="ECO:0000256" key="2">
    <source>
        <dbReference type="ARBA" id="ARBA00004651"/>
    </source>
</evidence>
<comment type="catalytic activity">
    <reaction evidence="1">
        <text>ATP + protein L-histidine = ADP + protein N-phospho-L-histidine.</text>
        <dbReference type="EC" id="2.7.13.3"/>
    </reaction>
</comment>
<evidence type="ECO:0000256" key="10">
    <source>
        <dbReference type="ARBA" id="ARBA00022840"/>
    </source>
</evidence>
<dbReference type="GO" id="GO:0000155">
    <property type="term" value="F:phosphorelay sensor kinase activity"/>
    <property type="evidence" value="ECO:0007669"/>
    <property type="project" value="InterPro"/>
</dbReference>
<evidence type="ECO:0000313" key="18">
    <source>
        <dbReference type="EMBL" id="QJD86464.1"/>
    </source>
</evidence>
<evidence type="ECO:0000256" key="12">
    <source>
        <dbReference type="ARBA" id="ARBA00023012"/>
    </source>
</evidence>
<dbReference type="Pfam" id="PF00672">
    <property type="entry name" value="HAMP"/>
    <property type="match status" value="1"/>
</dbReference>
<evidence type="ECO:0000256" key="6">
    <source>
        <dbReference type="ARBA" id="ARBA00022679"/>
    </source>
</evidence>
<evidence type="ECO:0000256" key="15">
    <source>
        <dbReference type="SAM" id="Phobius"/>
    </source>
</evidence>
<evidence type="ECO:0000256" key="9">
    <source>
        <dbReference type="ARBA" id="ARBA00022777"/>
    </source>
</evidence>
<keyword evidence="10" id="KW-0067">ATP-binding</keyword>
<keyword evidence="14" id="KW-0175">Coiled coil</keyword>
<dbReference type="AlphaFoldDB" id="A0A7Z2ZNV0"/>
<dbReference type="InterPro" id="IPR050640">
    <property type="entry name" value="Bact_2-comp_sensor_kinase"/>
</dbReference>
<dbReference type="Pfam" id="PF02518">
    <property type="entry name" value="HATPase_c"/>
    <property type="match status" value="1"/>
</dbReference>
<dbReference type="SUPFAM" id="SSF55874">
    <property type="entry name" value="ATPase domain of HSP90 chaperone/DNA topoisomerase II/histidine kinase"/>
    <property type="match status" value="1"/>
</dbReference>
<evidence type="ECO:0000259" key="17">
    <source>
        <dbReference type="PROSITE" id="PS50885"/>
    </source>
</evidence>
<dbReference type="CDD" id="cd06225">
    <property type="entry name" value="HAMP"/>
    <property type="match status" value="1"/>
</dbReference>
<dbReference type="EMBL" id="CP051680">
    <property type="protein sequence ID" value="QJD86464.1"/>
    <property type="molecule type" value="Genomic_DNA"/>
</dbReference>
<dbReference type="PANTHER" id="PTHR34220">
    <property type="entry name" value="SENSOR HISTIDINE KINASE YPDA"/>
    <property type="match status" value="1"/>
</dbReference>
<organism evidence="18 19">
    <name type="scientific">Cohnella herbarum</name>
    <dbReference type="NCBI Taxonomy" id="2728023"/>
    <lineage>
        <taxon>Bacteria</taxon>
        <taxon>Bacillati</taxon>
        <taxon>Bacillota</taxon>
        <taxon>Bacilli</taxon>
        <taxon>Bacillales</taxon>
        <taxon>Paenibacillaceae</taxon>
        <taxon>Cohnella</taxon>
    </lineage>
</organism>
<dbReference type="EC" id="2.7.13.3" evidence="3"/>
<proteinExistence type="predicted"/>
<evidence type="ECO:0000313" key="19">
    <source>
        <dbReference type="Proteomes" id="UP000502248"/>
    </source>
</evidence>
<dbReference type="PANTHER" id="PTHR34220:SF7">
    <property type="entry name" value="SENSOR HISTIDINE KINASE YPDA"/>
    <property type="match status" value="1"/>
</dbReference>
<dbReference type="SUPFAM" id="SSF158472">
    <property type="entry name" value="HAMP domain-like"/>
    <property type="match status" value="1"/>
</dbReference>
<dbReference type="InterPro" id="IPR003660">
    <property type="entry name" value="HAMP_dom"/>
</dbReference>
<reference evidence="18 19" key="1">
    <citation type="submission" date="2020-04" db="EMBL/GenBank/DDBJ databases">
        <title>Genome sequencing of novel species.</title>
        <authorList>
            <person name="Heo J."/>
            <person name="Kim S.-J."/>
            <person name="Kim J.-S."/>
            <person name="Hong S.-B."/>
            <person name="Kwon S.-W."/>
        </authorList>
    </citation>
    <scope>NUCLEOTIDE SEQUENCE [LARGE SCALE GENOMIC DNA]</scope>
    <source>
        <strain evidence="18 19">MFER-1</strain>
    </source>
</reference>
<protein>
    <recommendedName>
        <fullName evidence="3">histidine kinase</fullName>
        <ecNumber evidence="3">2.7.13.3</ecNumber>
    </recommendedName>
</protein>
<comment type="subcellular location">
    <subcellularLocation>
        <location evidence="2">Cell membrane</location>
        <topology evidence="2">Multi-pass membrane protein</topology>
    </subcellularLocation>
</comment>
<evidence type="ECO:0000256" key="14">
    <source>
        <dbReference type="SAM" id="Coils"/>
    </source>
</evidence>
<dbReference type="Pfam" id="PF06580">
    <property type="entry name" value="His_kinase"/>
    <property type="match status" value="1"/>
</dbReference>
<dbReference type="PROSITE" id="PS50885">
    <property type="entry name" value="HAMP"/>
    <property type="match status" value="1"/>
</dbReference>
<dbReference type="InterPro" id="IPR033479">
    <property type="entry name" value="dCache_1"/>
</dbReference>
<keyword evidence="19" id="KW-1185">Reference proteome</keyword>
<dbReference type="SMART" id="SM00304">
    <property type="entry name" value="HAMP"/>
    <property type="match status" value="1"/>
</dbReference>
<feature type="transmembrane region" description="Helical" evidence="15">
    <location>
        <begin position="299"/>
        <end position="323"/>
    </location>
</feature>
<keyword evidence="6" id="KW-0808">Transferase</keyword>